<feature type="chain" id="PRO_5038996698" description="Serine/threonine protein kinase" evidence="2">
    <location>
        <begin position="21"/>
        <end position="219"/>
    </location>
</feature>
<dbReference type="AlphaFoldDB" id="A0A8J3YWD6"/>
<keyword evidence="2" id="KW-0732">Signal</keyword>
<feature type="compositionally biased region" description="Pro residues" evidence="1">
    <location>
        <begin position="42"/>
        <end position="62"/>
    </location>
</feature>
<evidence type="ECO:0000256" key="1">
    <source>
        <dbReference type="SAM" id="MobiDB-lite"/>
    </source>
</evidence>
<feature type="region of interest" description="Disordered" evidence="1">
    <location>
        <begin position="30"/>
        <end position="65"/>
    </location>
</feature>
<name>A0A8J3YWD6_9ACTN</name>
<protein>
    <recommendedName>
        <fullName evidence="5">Serine/threonine protein kinase</fullName>
    </recommendedName>
</protein>
<dbReference type="EMBL" id="BOPF01000043">
    <property type="protein sequence ID" value="GIJ51020.1"/>
    <property type="molecule type" value="Genomic_DNA"/>
</dbReference>
<comment type="caution">
    <text evidence="3">The sequence shown here is derived from an EMBL/GenBank/DDBJ whole genome shotgun (WGS) entry which is preliminary data.</text>
</comment>
<evidence type="ECO:0008006" key="5">
    <source>
        <dbReference type="Google" id="ProtNLM"/>
    </source>
</evidence>
<proteinExistence type="predicted"/>
<sequence length="219" mass="21432">MTIAAGALVAATVLGLSITAANRDAERAARNTAAAAAAESPAVPPSPSAQPSPSAPTVPDRPPTTYAGSIAGLGASIAVAVNGRSAVGYVCDGKRVEAWYQGGTTDGTAFTLAGNADGATLSAKLGQGALAGTVRIAGRDLTFTAQPVQAPNGLFRAVEQAAATQAATVVGWIVTPDGQVGIQRRGDEVAPAPVLDPASGTATLDGRAIKAVPVTGAPL</sequence>
<evidence type="ECO:0000313" key="4">
    <source>
        <dbReference type="Proteomes" id="UP000619260"/>
    </source>
</evidence>
<organism evidence="3 4">
    <name type="scientific">Virgisporangium aliadipatigenens</name>
    <dbReference type="NCBI Taxonomy" id="741659"/>
    <lineage>
        <taxon>Bacteria</taxon>
        <taxon>Bacillati</taxon>
        <taxon>Actinomycetota</taxon>
        <taxon>Actinomycetes</taxon>
        <taxon>Micromonosporales</taxon>
        <taxon>Micromonosporaceae</taxon>
        <taxon>Virgisporangium</taxon>
    </lineage>
</organism>
<keyword evidence="4" id="KW-1185">Reference proteome</keyword>
<evidence type="ECO:0000313" key="3">
    <source>
        <dbReference type="EMBL" id="GIJ51020.1"/>
    </source>
</evidence>
<evidence type="ECO:0000256" key="2">
    <source>
        <dbReference type="SAM" id="SignalP"/>
    </source>
</evidence>
<dbReference type="Proteomes" id="UP000619260">
    <property type="component" value="Unassembled WGS sequence"/>
</dbReference>
<feature type="signal peptide" evidence="2">
    <location>
        <begin position="1"/>
        <end position="20"/>
    </location>
</feature>
<accession>A0A8J3YWD6</accession>
<gene>
    <name evidence="3" type="ORF">Val02_79060</name>
</gene>
<feature type="compositionally biased region" description="Low complexity" evidence="1">
    <location>
        <begin position="30"/>
        <end position="41"/>
    </location>
</feature>
<reference evidence="3" key="1">
    <citation type="submission" date="2021-01" db="EMBL/GenBank/DDBJ databases">
        <title>Whole genome shotgun sequence of Virgisporangium aliadipatigenens NBRC 105644.</title>
        <authorList>
            <person name="Komaki H."/>
            <person name="Tamura T."/>
        </authorList>
    </citation>
    <scope>NUCLEOTIDE SEQUENCE</scope>
    <source>
        <strain evidence="3">NBRC 105644</strain>
    </source>
</reference>